<evidence type="ECO:0000256" key="2">
    <source>
        <dbReference type="PROSITE-ProRule" id="PRU00169"/>
    </source>
</evidence>
<keyword evidence="1 2" id="KW-0597">Phosphoprotein</keyword>
<dbReference type="EMBL" id="LFDV01000001">
    <property type="protein sequence ID" value="KTB49315.1"/>
    <property type="molecule type" value="Genomic_DNA"/>
</dbReference>
<keyword evidence="3" id="KW-1133">Transmembrane helix</keyword>
<feature type="transmembrane region" description="Helical" evidence="3">
    <location>
        <begin position="84"/>
        <end position="108"/>
    </location>
</feature>
<dbReference type="SMART" id="SM00448">
    <property type="entry name" value="REC"/>
    <property type="match status" value="1"/>
</dbReference>
<dbReference type="PROSITE" id="PS50110">
    <property type="entry name" value="RESPONSE_REGULATORY"/>
    <property type="match status" value="1"/>
</dbReference>
<dbReference type="PANTHER" id="PTHR44591">
    <property type="entry name" value="STRESS RESPONSE REGULATOR PROTEIN 1"/>
    <property type="match status" value="1"/>
</dbReference>
<protein>
    <submittedName>
        <fullName evidence="5">Response regulator receiver domain</fullName>
    </submittedName>
</protein>
<organism evidence="5 6">
    <name type="scientific">Dehalogenimonas alkenigignens</name>
    <dbReference type="NCBI Taxonomy" id="1217799"/>
    <lineage>
        <taxon>Bacteria</taxon>
        <taxon>Bacillati</taxon>
        <taxon>Chloroflexota</taxon>
        <taxon>Dehalococcoidia</taxon>
        <taxon>Dehalococcoidales</taxon>
        <taxon>Dehalococcoidaceae</taxon>
        <taxon>Dehalogenimonas</taxon>
    </lineage>
</organism>
<dbReference type="STRING" id="1217799.DEALK_02280"/>
<dbReference type="PANTHER" id="PTHR44591:SF3">
    <property type="entry name" value="RESPONSE REGULATORY DOMAIN-CONTAINING PROTEIN"/>
    <property type="match status" value="1"/>
</dbReference>
<dbReference type="RefSeq" id="WP_058437918.1">
    <property type="nucleotide sequence ID" value="NZ_KQ758903.1"/>
</dbReference>
<name>A0A0W0GL98_9CHLR</name>
<reference evidence="5 6" key="1">
    <citation type="submission" date="2015-06" db="EMBL/GenBank/DDBJ databases">
        <title>Genome sequence of the organohalide-respiring Dehalogenimonas alkenigignens type strain (IP3-3T).</title>
        <authorList>
            <person name="Key T.A."/>
            <person name="Richmond D.P."/>
            <person name="Bowman K.S."/>
            <person name="Cho Y.-J."/>
            <person name="Chun J."/>
            <person name="da Costa M.S."/>
            <person name="Rainey F.A."/>
            <person name="Moe W.M."/>
        </authorList>
    </citation>
    <scope>NUCLEOTIDE SEQUENCE [LARGE SCALE GENOMIC DNA]</scope>
    <source>
        <strain evidence="5 6">IP3-3</strain>
    </source>
</reference>
<keyword evidence="6" id="KW-1185">Reference proteome</keyword>
<dbReference type="Gene3D" id="3.40.50.2300">
    <property type="match status" value="1"/>
</dbReference>
<sequence length="131" mass="14589">MAETINKTKILVVEDEFNISDVCKNSLIKEGYDVTVSADGLSAKRLISATEYDLIVLDLNIPKISGIELYHWLEGEHPELTRRVLFMTGLIPVGGVAAFLAHTGRLCLQKPFTPKELRDKVKQVLEPLGKL</sequence>
<proteinExistence type="predicted"/>
<dbReference type="GO" id="GO:0000160">
    <property type="term" value="P:phosphorelay signal transduction system"/>
    <property type="evidence" value="ECO:0007669"/>
    <property type="project" value="InterPro"/>
</dbReference>
<dbReference type="InterPro" id="IPR050595">
    <property type="entry name" value="Bact_response_regulator"/>
</dbReference>
<evidence type="ECO:0000259" key="4">
    <source>
        <dbReference type="PROSITE" id="PS50110"/>
    </source>
</evidence>
<accession>A0A0W0GL98</accession>
<evidence type="ECO:0000313" key="5">
    <source>
        <dbReference type="EMBL" id="KTB49315.1"/>
    </source>
</evidence>
<evidence type="ECO:0000313" key="6">
    <source>
        <dbReference type="Proteomes" id="UP000053947"/>
    </source>
</evidence>
<keyword evidence="3" id="KW-0812">Transmembrane</keyword>
<dbReference type="InterPro" id="IPR001789">
    <property type="entry name" value="Sig_transdc_resp-reg_receiver"/>
</dbReference>
<feature type="modified residue" description="4-aspartylphosphate" evidence="2">
    <location>
        <position position="58"/>
    </location>
</feature>
<dbReference type="Proteomes" id="UP000053947">
    <property type="component" value="Unassembled WGS sequence"/>
</dbReference>
<dbReference type="SUPFAM" id="SSF52172">
    <property type="entry name" value="CheY-like"/>
    <property type="match status" value="1"/>
</dbReference>
<dbReference type="OrthoDB" id="9814125at2"/>
<dbReference type="Pfam" id="PF00072">
    <property type="entry name" value="Response_reg"/>
    <property type="match status" value="1"/>
</dbReference>
<feature type="domain" description="Response regulatory" evidence="4">
    <location>
        <begin position="9"/>
        <end position="125"/>
    </location>
</feature>
<evidence type="ECO:0000256" key="1">
    <source>
        <dbReference type="ARBA" id="ARBA00022553"/>
    </source>
</evidence>
<dbReference type="AlphaFoldDB" id="A0A0W0GL98"/>
<dbReference type="InterPro" id="IPR011006">
    <property type="entry name" value="CheY-like_superfamily"/>
</dbReference>
<keyword evidence="3" id="KW-0472">Membrane</keyword>
<evidence type="ECO:0000256" key="3">
    <source>
        <dbReference type="SAM" id="Phobius"/>
    </source>
</evidence>
<gene>
    <name evidence="5" type="ORF">DEALK_02280</name>
</gene>
<comment type="caution">
    <text evidence="5">The sequence shown here is derived from an EMBL/GenBank/DDBJ whole genome shotgun (WGS) entry which is preliminary data.</text>
</comment>